<dbReference type="PANTHER" id="PTHR35610:SF3">
    <property type="entry name" value="PROTEASOME ASSEMBLY CHAPERONE FAMILY PROTEIN"/>
    <property type="match status" value="1"/>
</dbReference>
<sequence length="277" mass="31543">MSEKHLFKIYGKPELESSPLVVGWGEDAGKLGTKVIDYLNRKLGGKEFGEIEPADFFALGGISVEDDVARFPESKFYWCPEKNLVILKSDRPTSEWHKFLNLVLDVAEHHCRAKELYTIGGMVSPAAHTFPRELLAVANSPEMREILSQYDLARDLDYETAPGQRPTLSSFLLWVAKRRKVAAASLWVPIPFYLVAAEDPEAWRKTVAFLDRRLGLGIDFRDLDEAVARQNEKIAELRSRSSEVDSYIGKLESNLGLTQEENERLVKEVEELFRKRD</sequence>
<dbReference type="InterPro" id="IPR038389">
    <property type="entry name" value="PSMG2_sf"/>
</dbReference>
<evidence type="ECO:0000313" key="2">
    <source>
        <dbReference type="EMBL" id="TET59018.1"/>
    </source>
</evidence>
<proteinExistence type="predicted"/>
<name>A0A523VW78_UNCAE</name>
<protein>
    <submittedName>
        <fullName evidence="2">PAC2 family protein</fullName>
    </submittedName>
</protein>
<organism evidence="2 3">
    <name type="scientific">Aerophobetes bacterium</name>
    <dbReference type="NCBI Taxonomy" id="2030807"/>
    <lineage>
        <taxon>Bacteria</taxon>
        <taxon>Candidatus Aerophobota</taxon>
    </lineage>
</organism>
<dbReference type="SUPFAM" id="SSF159659">
    <property type="entry name" value="Cgl1923-like"/>
    <property type="match status" value="1"/>
</dbReference>
<accession>A0A523VW78</accession>
<feature type="coiled-coil region" evidence="1">
    <location>
        <begin position="220"/>
        <end position="275"/>
    </location>
</feature>
<comment type="caution">
    <text evidence="2">The sequence shown here is derived from an EMBL/GenBank/DDBJ whole genome shotgun (WGS) entry which is preliminary data.</text>
</comment>
<evidence type="ECO:0000256" key="1">
    <source>
        <dbReference type="SAM" id="Coils"/>
    </source>
</evidence>
<evidence type="ECO:0000313" key="3">
    <source>
        <dbReference type="Proteomes" id="UP000319130"/>
    </source>
</evidence>
<dbReference type="AlphaFoldDB" id="A0A523VW78"/>
<dbReference type="EMBL" id="SOIZ01000383">
    <property type="protein sequence ID" value="TET59018.1"/>
    <property type="molecule type" value="Genomic_DNA"/>
</dbReference>
<dbReference type="InterPro" id="IPR019151">
    <property type="entry name" value="Proteasome_assmbl_chaperone_2"/>
</dbReference>
<dbReference type="PANTHER" id="PTHR35610">
    <property type="entry name" value="3-ISOPROPYLMALATE DEHYDRATASE-RELATED"/>
    <property type="match status" value="1"/>
</dbReference>
<reference evidence="2 3" key="1">
    <citation type="submission" date="2019-03" db="EMBL/GenBank/DDBJ databases">
        <title>Metabolic potential of uncultured bacteria and archaea associated with petroleum seepage in deep-sea sediments.</title>
        <authorList>
            <person name="Dong X."/>
            <person name="Hubert C."/>
        </authorList>
    </citation>
    <scope>NUCLEOTIDE SEQUENCE [LARGE SCALE GENOMIC DNA]</scope>
    <source>
        <strain evidence="2">E29_bin52</strain>
    </source>
</reference>
<gene>
    <name evidence="2" type="ORF">E3J48_08330</name>
</gene>
<dbReference type="Proteomes" id="UP000319130">
    <property type="component" value="Unassembled WGS sequence"/>
</dbReference>
<keyword evidence="1" id="KW-0175">Coiled coil</keyword>
<dbReference type="Gene3D" id="3.40.50.10900">
    <property type="entry name" value="PAC-like subunit"/>
    <property type="match status" value="1"/>
</dbReference>
<dbReference type="Pfam" id="PF09754">
    <property type="entry name" value="PAC2"/>
    <property type="match status" value="1"/>
</dbReference>